<dbReference type="PRINTS" id="PR00024">
    <property type="entry name" value="HOMEOBOX"/>
</dbReference>
<comment type="subcellular location">
    <subcellularLocation>
        <location evidence="1 5 6">Nucleus</location>
    </subcellularLocation>
</comment>
<evidence type="ECO:0000256" key="4">
    <source>
        <dbReference type="ARBA" id="ARBA00023242"/>
    </source>
</evidence>
<keyword evidence="4 5" id="KW-0539">Nucleus</keyword>
<keyword evidence="3 5" id="KW-0371">Homeobox</keyword>
<name>A0A8C4X1D1_EPTBU</name>
<evidence type="ECO:0000256" key="3">
    <source>
        <dbReference type="ARBA" id="ARBA00023155"/>
    </source>
</evidence>
<dbReference type="Ensembl" id="ENSEBUT00000026106.1">
    <property type="protein sequence ID" value="ENSEBUP00000025530.1"/>
    <property type="gene ID" value="ENSEBUG00000015739.1"/>
</dbReference>
<dbReference type="PANTHER" id="PTHR24340:SF34">
    <property type="entry name" value="HOMEOBOX PROTEIN NKX-3.2"/>
    <property type="match status" value="1"/>
</dbReference>
<keyword evidence="9" id="KW-1185">Reference proteome</keyword>
<reference evidence="8" key="2">
    <citation type="submission" date="2025-09" db="UniProtKB">
        <authorList>
            <consortium name="Ensembl"/>
        </authorList>
    </citation>
    <scope>IDENTIFICATION</scope>
</reference>
<evidence type="ECO:0000313" key="9">
    <source>
        <dbReference type="Proteomes" id="UP000694388"/>
    </source>
</evidence>
<dbReference type="AlphaFoldDB" id="A0A8C4X1D1"/>
<dbReference type="CDD" id="cd00086">
    <property type="entry name" value="homeodomain"/>
    <property type="match status" value="1"/>
</dbReference>
<feature type="domain" description="Homeobox" evidence="7">
    <location>
        <begin position="202"/>
        <end position="262"/>
    </location>
</feature>
<evidence type="ECO:0000256" key="1">
    <source>
        <dbReference type="ARBA" id="ARBA00004123"/>
    </source>
</evidence>
<protein>
    <recommendedName>
        <fullName evidence="7">Homeobox domain-containing protein</fullName>
    </recommendedName>
</protein>
<dbReference type="PROSITE" id="PS50071">
    <property type="entry name" value="HOMEOBOX_2"/>
    <property type="match status" value="1"/>
</dbReference>
<dbReference type="InterPro" id="IPR009057">
    <property type="entry name" value="Homeodomain-like_sf"/>
</dbReference>
<dbReference type="GeneTree" id="ENSGT00940000165452"/>
<evidence type="ECO:0000256" key="5">
    <source>
        <dbReference type="PROSITE-ProRule" id="PRU00108"/>
    </source>
</evidence>
<dbReference type="PANTHER" id="PTHR24340">
    <property type="entry name" value="HOMEOBOX PROTEIN NKX"/>
    <property type="match status" value="1"/>
</dbReference>
<dbReference type="InterPro" id="IPR017970">
    <property type="entry name" value="Homeobox_CS"/>
</dbReference>
<dbReference type="GO" id="GO:0030154">
    <property type="term" value="P:cell differentiation"/>
    <property type="evidence" value="ECO:0007669"/>
    <property type="project" value="TreeGrafter"/>
</dbReference>
<accession>A0A8C4X1D1</accession>
<proteinExistence type="predicted"/>
<keyword evidence="2 5" id="KW-0238">DNA-binding</keyword>
<dbReference type="Proteomes" id="UP000694388">
    <property type="component" value="Unplaced"/>
</dbReference>
<sequence>MADRTVTLTPFSIHDILHGLEVRPLDFTVDATLRKGSRRKDIEGKGKEGSEEEDLGILRGFPHAAVQRPELHEVTGNPGWMRMVTSSPRVPREELPSMVSVPTHPPSRHAGKVRAIGSRTDVSTTDSVLPLGTHLTTSIMHRAAVNIRMTKANPYTNPTDREGLRSRLETVATPTRNSMEAAIEDVKLVVSATCEDLHTTHGRKKRSRAAFTPAQVLELERRFSRTRYLSGPERAHLALALNLTETQVKIWFQNRRYKTKRRQIATAGIGSSLAGITPPITAAKKVAVRVLVRDDQRQYDPTEVPFNVYGSIGHPASLYSPACHYPALCTYFLPSWTSAACASLSKNI</sequence>
<reference evidence="8" key="1">
    <citation type="submission" date="2025-08" db="UniProtKB">
        <authorList>
            <consortium name="Ensembl"/>
        </authorList>
    </citation>
    <scope>IDENTIFICATION</scope>
</reference>
<organism evidence="8 9">
    <name type="scientific">Eptatretus burgeri</name>
    <name type="common">Inshore hagfish</name>
    <dbReference type="NCBI Taxonomy" id="7764"/>
    <lineage>
        <taxon>Eukaryota</taxon>
        <taxon>Metazoa</taxon>
        <taxon>Chordata</taxon>
        <taxon>Craniata</taxon>
        <taxon>Vertebrata</taxon>
        <taxon>Cyclostomata</taxon>
        <taxon>Myxini</taxon>
        <taxon>Myxiniformes</taxon>
        <taxon>Myxinidae</taxon>
        <taxon>Eptatretinae</taxon>
        <taxon>Eptatretus</taxon>
    </lineage>
</organism>
<dbReference type="SMART" id="SM00389">
    <property type="entry name" value="HOX"/>
    <property type="match status" value="1"/>
</dbReference>
<dbReference type="Gene3D" id="1.10.10.60">
    <property type="entry name" value="Homeodomain-like"/>
    <property type="match status" value="1"/>
</dbReference>
<feature type="DNA-binding region" description="Homeobox" evidence="5">
    <location>
        <begin position="204"/>
        <end position="263"/>
    </location>
</feature>
<dbReference type="GO" id="GO:0005634">
    <property type="term" value="C:nucleus"/>
    <property type="evidence" value="ECO:0007669"/>
    <property type="project" value="UniProtKB-SubCell"/>
</dbReference>
<dbReference type="SUPFAM" id="SSF46689">
    <property type="entry name" value="Homeodomain-like"/>
    <property type="match status" value="1"/>
</dbReference>
<dbReference type="GO" id="GO:0000981">
    <property type="term" value="F:DNA-binding transcription factor activity, RNA polymerase II-specific"/>
    <property type="evidence" value="ECO:0007669"/>
    <property type="project" value="InterPro"/>
</dbReference>
<evidence type="ECO:0000256" key="2">
    <source>
        <dbReference type="ARBA" id="ARBA00023125"/>
    </source>
</evidence>
<dbReference type="InterPro" id="IPR020479">
    <property type="entry name" value="HD_metazoa"/>
</dbReference>
<dbReference type="GO" id="GO:0000978">
    <property type="term" value="F:RNA polymerase II cis-regulatory region sequence-specific DNA binding"/>
    <property type="evidence" value="ECO:0007669"/>
    <property type="project" value="TreeGrafter"/>
</dbReference>
<dbReference type="Pfam" id="PF00046">
    <property type="entry name" value="Homeodomain"/>
    <property type="match status" value="1"/>
</dbReference>
<evidence type="ECO:0000259" key="7">
    <source>
        <dbReference type="PROSITE" id="PS50071"/>
    </source>
</evidence>
<dbReference type="InterPro" id="IPR050394">
    <property type="entry name" value="Homeobox_NK-like"/>
</dbReference>
<evidence type="ECO:0000256" key="6">
    <source>
        <dbReference type="RuleBase" id="RU000682"/>
    </source>
</evidence>
<dbReference type="InterPro" id="IPR001356">
    <property type="entry name" value="HD"/>
</dbReference>
<dbReference type="PROSITE" id="PS00027">
    <property type="entry name" value="HOMEOBOX_1"/>
    <property type="match status" value="1"/>
</dbReference>
<evidence type="ECO:0000313" key="8">
    <source>
        <dbReference type="Ensembl" id="ENSEBUP00000025530.1"/>
    </source>
</evidence>